<sequence length="85" mass="9916">MYLFSLNFDSSDFSYRIHSKRYLRNGATVYWTEIFRLREKHHKRRVPGLTALDVVDTETIAGTIVSQCKKYVLNVNKLLGQGYDA</sequence>
<protein>
    <submittedName>
        <fullName evidence="1">Uncharacterized protein</fullName>
    </submittedName>
</protein>
<dbReference type="Proteomes" id="UP000828390">
    <property type="component" value="Unassembled WGS sequence"/>
</dbReference>
<dbReference type="AlphaFoldDB" id="A0A9D4C2A6"/>
<dbReference type="EMBL" id="JAIWYP010000013">
    <property type="protein sequence ID" value="KAH3716022.1"/>
    <property type="molecule type" value="Genomic_DNA"/>
</dbReference>
<name>A0A9D4C2A6_DREPO</name>
<proteinExistence type="predicted"/>
<gene>
    <name evidence="1" type="ORF">DPMN_058738</name>
</gene>
<organism evidence="1 2">
    <name type="scientific">Dreissena polymorpha</name>
    <name type="common">Zebra mussel</name>
    <name type="synonym">Mytilus polymorpha</name>
    <dbReference type="NCBI Taxonomy" id="45954"/>
    <lineage>
        <taxon>Eukaryota</taxon>
        <taxon>Metazoa</taxon>
        <taxon>Spiralia</taxon>
        <taxon>Lophotrochozoa</taxon>
        <taxon>Mollusca</taxon>
        <taxon>Bivalvia</taxon>
        <taxon>Autobranchia</taxon>
        <taxon>Heteroconchia</taxon>
        <taxon>Euheterodonta</taxon>
        <taxon>Imparidentia</taxon>
        <taxon>Neoheterodontei</taxon>
        <taxon>Myida</taxon>
        <taxon>Dreissenoidea</taxon>
        <taxon>Dreissenidae</taxon>
        <taxon>Dreissena</taxon>
    </lineage>
</organism>
<reference evidence="1" key="2">
    <citation type="submission" date="2020-11" db="EMBL/GenBank/DDBJ databases">
        <authorList>
            <person name="McCartney M.A."/>
            <person name="Auch B."/>
            <person name="Kono T."/>
            <person name="Mallez S."/>
            <person name="Becker A."/>
            <person name="Gohl D.M."/>
            <person name="Silverstein K.A.T."/>
            <person name="Koren S."/>
            <person name="Bechman K.B."/>
            <person name="Herman A."/>
            <person name="Abrahante J.E."/>
            <person name="Garbe J."/>
        </authorList>
    </citation>
    <scope>NUCLEOTIDE SEQUENCE</scope>
    <source>
        <strain evidence="1">Duluth1</strain>
        <tissue evidence="1">Whole animal</tissue>
    </source>
</reference>
<comment type="caution">
    <text evidence="1">The sequence shown here is derived from an EMBL/GenBank/DDBJ whole genome shotgun (WGS) entry which is preliminary data.</text>
</comment>
<reference evidence="1" key="1">
    <citation type="journal article" date="2019" name="bioRxiv">
        <title>The Genome of the Zebra Mussel, Dreissena polymorpha: A Resource for Invasive Species Research.</title>
        <authorList>
            <person name="McCartney M.A."/>
            <person name="Auch B."/>
            <person name="Kono T."/>
            <person name="Mallez S."/>
            <person name="Zhang Y."/>
            <person name="Obille A."/>
            <person name="Becker A."/>
            <person name="Abrahante J.E."/>
            <person name="Garbe J."/>
            <person name="Badalamenti J.P."/>
            <person name="Herman A."/>
            <person name="Mangelson H."/>
            <person name="Liachko I."/>
            <person name="Sullivan S."/>
            <person name="Sone E.D."/>
            <person name="Koren S."/>
            <person name="Silverstein K.A.T."/>
            <person name="Beckman K.B."/>
            <person name="Gohl D.M."/>
        </authorList>
    </citation>
    <scope>NUCLEOTIDE SEQUENCE</scope>
    <source>
        <strain evidence="1">Duluth1</strain>
        <tissue evidence="1">Whole animal</tissue>
    </source>
</reference>
<evidence type="ECO:0000313" key="2">
    <source>
        <dbReference type="Proteomes" id="UP000828390"/>
    </source>
</evidence>
<accession>A0A9D4C2A6</accession>
<keyword evidence="2" id="KW-1185">Reference proteome</keyword>
<evidence type="ECO:0000313" key="1">
    <source>
        <dbReference type="EMBL" id="KAH3716022.1"/>
    </source>
</evidence>